<evidence type="ECO:0000313" key="4">
    <source>
        <dbReference type="Proteomes" id="UP001595956"/>
    </source>
</evidence>
<dbReference type="PRINTS" id="PR01438">
    <property type="entry name" value="UNVRSLSTRESS"/>
</dbReference>
<dbReference type="EMBL" id="JBHSMD010000001">
    <property type="protein sequence ID" value="MFC5491973.1"/>
    <property type="molecule type" value="Genomic_DNA"/>
</dbReference>
<keyword evidence="4" id="KW-1185">Reference proteome</keyword>
<dbReference type="SUPFAM" id="SSF52402">
    <property type="entry name" value="Adenine nucleotide alpha hydrolases-like"/>
    <property type="match status" value="1"/>
</dbReference>
<dbReference type="Pfam" id="PF00582">
    <property type="entry name" value="Usp"/>
    <property type="match status" value="1"/>
</dbReference>
<reference evidence="4" key="1">
    <citation type="journal article" date="2019" name="Int. J. Syst. Evol. Microbiol.">
        <title>The Global Catalogue of Microorganisms (GCM) 10K type strain sequencing project: providing services to taxonomists for standard genome sequencing and annotation.</title>
        <authorList>
            <consortium name="The Broad Institute Genomics Platform"/>
            <consortium name="The Broad Institute Genome Sequencing Center for Infectious Disease"/>
            <person name="Wu L."/>
            <person name="Ma J."/>
        </authorList>
    </citation>
    <scope>NUCLEOTIDE SEQUENCE [LARGE SCALE GENOMIC DNA]</scope>
    <source>
        <strain evidence="4">KACC 13778</strain>
    </source>
</reference>
<comment type="similarity">
    <text evidence="1">Belongs to the universal stress protein A family.</text>
</comment>
<organism evidence="3 4">
    <name type="scientific">Nocardioides caricicola</name>
    <dbReference type="NCBI Taxonomy" id="634770"/>
    <lineage>
        <taxon>Bacteria</taxon>
        <taxon>Bacillati</taxon>
        <taxon>Actinomycetota</taxon>
        <taxon>Actinomycetes</taxon>
        <taxon>Propionibacteriales</taxon>
        <taxon>Nocardioidaceae</taxon>
        <taxon>Nocardioides</taxon>
    </lineage>
</organism>
<dbReference type="InterPro" id="IPR006015">
    <property type="entry name" value="Universal_stress_UspA"/>
</dbReference>
<evidence type="ECO:0000256" key="1">
    <source>
        <dbReference type="ARBA" id="ARBA00008791"/>
    </source>
</evidence>
<proteinExistence type="inferred from homology"/>
<dbReference type="InterPro" id="IPR006016">
    <property type="entry name" value="UspA"/>
</dbReference>
<feature type="domain" description="UspA" evidence="2">
    <location>
        <begin position="4"/>
        <end position="132"/>
    </location>
</feature>
<name>A0ABW0MX32_9ACTN</name>
<comment type="caution">
    <text evidence="3">The sequence shown here is derived from an EMBL/GenBank/DDBJ whole genome shotgun (WGS) entry which is preliminary data.</text>
</comment>
<dbReference type="CDD" id="cd00293">
    <property type="entry name" value="USP-like"/>
    <property type="match status" value="1"/>
</dbReference>
<accession>A0ABW0MX32</accession>
<evidence type="ECO:0000313" key="3">
    <source>
        <dbReference type="EMBL" id="MFC5491973.1"/>
    </source>
</evidence>
<dbReference type="Proteomes" id="UP001595956">
    <property type="component" value="Unassembled WGS sequence"/>
</dbReference>
<dbReference type="Gene3D" id="3.40.50.12370">
    <property type="match status" value="1"/>
</dbReference>
<evidence type="ECO:0000259" key="2">
    <source>
        <dbReference type="Pfam" id="PF00582"/>
    </source>
</evidence>
<dbReference type="RefSeq" id="WP_345177696.1">
    <property type="nucleotide sequence ID" value="NZ_BAABFQ010000006.1"/>
</dbReference>
<protein>
    <submittedName>
        <fullName evidence="3">Universal stress protein</fullName>
    </submittedName>
</protein>
<sequence length="134" mass="14007">MTTRTVFVGHDGSPAARAALVWALDYAAAVGAGVRVVRAWSMSSAPRPASMTGGYVPPIEDFEAAVLEDLRRDVASVVAGSPVEVEYVAHHGSIAEELVREAGADDLIVVGTRGSVDEHCVRHAACPVTVIRGD</sequence>
<gene>
    <name evidence="3" type="ORF">ACFPKY_02620</name>
</gene>